<reference evidence="2" key="1">
    <citation type="journal article" date="2014" name="Genome Announc.">
        <title>Draft Genome Sequences of a Phylogenetically Diverse Suite of Pseudomonas syringae Strains from Multiple Source Populations.</title>
        <authorList>
            <person name="Baltrus D.A."/>
            <person name="Yourstone S."/>
            <person name="Lind A."/>
            <person name="Guilbaud C."/>
            <person name="Sands D.C."/>
            <person name="Jones C.D."/>
            <person name="Morris C.E."/>
            <person name="Dangl J.L."/>
        </authorList>
    </citation>
    <scope>NUCLEOTIDE SEQUENCE</scope>
    <source>
        <strain evidence="2">USA007</strain>
    </source>
</reference>
<accession>A0AAU8M9L9</accession>
<organism evidence="2">
    <name type="scientific">Pseudomonas syringae USA007</name>
    <dbReference type="NCBI Taxonomy" id="1357288"/>
    <lineage>
        <taxon>Bacteria</taxon>
        <taxon>Pseudomonadati</taxon>
        <taxon>Pseudomonadota</taxon>
        <taxon>Gammaproteobacteria</taxon>
        <taxon>Pseudomonadales</taxon>
        <taxon>Pseudomonadaceae</taxon>
        <taxon>Pseudomonas</taxon>
        <taxon>Pseudomonas syringae</taxon>
    </lineage>
</organism>
<proteinExistence type="predicted"/>
<gene>
    <name evidence="2" type="ORF">N027_00890</name>
</gene>
<evidence type="ECO:0000259" key="1">
    <source>
        <dbReference type="Pfam" id="PF14657"/>
    </source>
</evidence>
<name>A0AAU8M9L9_PSESX</name>
<feature type="domain" description="AP2-like integrase N-terminal" evidence="1">
    <location>
        <begin position="60"/>
        <end position="82"/>
    </location>
</feature>
<reference evidence="2" key="2">
    <citation type="submission" date="2024-07" db="EMBL/GenBank/DDBJ databases">
        <title>A complete genome sequence for Pseudomonas syringae USA007.</title>
        <authorList>
            <person name="Baltrus D.A."/>
        </authorList>
    </citation>
    <scope>NUCLEOTIDE SEQUENCE</scope>
    <source>
        <strain evidence="2">USA007</strain>
    </source>
</reference>
<protein>
    <recommendedName>
        <fullName evidence="1">AP2-like integrase N-terminal domain-containing protein</fullName>
    </recommendedName>
</protein>
<dbReference type="Pfam" id="PF14657">
    <property type="entry name" value="Arm-DNA-bind_4"/>
    <property type="match status" value="1"/>
</dbReference>
<dbReference type="EMBL" id="CP159278">
    <property type="protein sequence ID" value="XCN78144.1"/>
    <property type="molecule type" value="Genomic_DNA"/>
</dbReference>
<dbReference type="RefSeq" id="WP_235202537.1">
    <property type="nucleotide sequence ID" value="NZ_CP159278.1"/>
</dbReference>
<sequence length="113" mass="13037">MALLPEISPSPESRFPNKFAMLHGGEGVWNGDNQESQPGARKAQWEAQICRKGYPAQRKTFKTKSDAQAWARMIESEIDTSKKLPKPKPQRVKYRPPETWIRAFPMEFHLEVI</sequence>
<dbReference type="InterPro" id="IPR028259">
    <property type="entry name" value="AP2-like_int_N"/>
</dbReference>
<evidence type="ECO:0000313" key="2">
    <source>
        <dbReference type="EMBL" id="XCN78144.1"/>
    </source>
</evidence>
<dbReference type="AlphaFoldDB" id="A0AAU8M9L9"/>